<dbReference type="Pfam" id="PF01128">
    <property type="entry name" value="IspD"/>
    <property type="match status" value="1"/>
</dbReference>
<reference evidence="9" key="3">
    <citation type="submission" date="2021-06" db="EMBL/GenBank/DDBJ databases">
        <title>Genomic Description and Analysis of Intracellular Bacteria, Candidatus Berkiella cookevillensis and Candidatus Berkiella aquae.</title>
        <authorList>
            <person name="Kidane D.T."/>
            <person name="Mehari Y.T."/>
            <person name="Rice F.C."/>
            <person name="Arivett B.A."/>
            <person name="Farone A.L."/>
            <person name="Berk S.G."/>
            <person name="Farone M.B."/>
        </authorList>
    </citation>
    <scope>NUCLEOTIDE SEQUENCE</scope>
    <source>
        <strain evidence="9">HT99</strain>
    </source>
</reference>
<dbReference type="UniPathway" id="UPA00056">
    <property type="reaction ID" value="UER00093"/>
</dbReference>
<evidence type="ECO:0000313" key="9">
    <source>
        <dbReference type="EMBL" id="MCS5711191.1"/>
    </source>
</evidence>
<dbReference type="InterPro" id="IPR050088">
    <property type="entry name" value="IspD/TarI_cytidylyltransf_bact"/>
</dbReference>
<evidence type="ECO:0000313" key="8">
    <source>
        <dbReference type="EMBL" id="KRG21141.1"/>
    </source>
</evidence>
<name>A0A0Q9YKC1_9GAMM</name>
<dbReference type="HAMAP" id="MF_00108">
    <property type="entry name" value="IspD"/>
    <property type="match status" value="1"/>
</dbReference>
<evidence type="ECO:0000256" key="5">
    <source>
        <dbReference type="ARBA" id="ARBA00022695"/>
    </source>
</evidence>
<comment type="caution">
    <text evidence="8">The sequence shown here is derived from an EMBL/GenBank/DDBJ whole genome shotgun (WGS) entry which is preliminary data.</text>
</comment>
<comment type="catalytic activity">
    <reaction evidence="1 7">
        <text>2-C-methyl-D-erythritol 4-phosphate + CTP + H(+) = 4-CDP-2-C-methyl-D-erythritol + diphosphate</text>
        <dbReference type="Rhea" id="RHEA:13429"/>
        <dbReference type="ChEBI" id="CHEBI:15378"/>
        <dbReference type="ChEBI" id="CHEBI:33019"/>
        <dbReference type="ChEBI" id="CHEBI:37563"/>
        <dbReference type="ChEBI" id="CHEBI:57823"/>
        <dbReference type="ChEBI" id="CHEBI:58262"/>
        <dbReference type="EC" id="2.7.7.60"/>
    </reaction>
</comment>
<dbReference type="GO" id="GO:0050518">
    <property type="term" value="F:2-C-methyl-D-erythritol 4-phosphate cytidylyltransferase activity"/>
    <property type="evidence" value="ECO:0007669"/>
    <property type="project" value="UniProtKB-UniRule"/>
</dbReference>
<dbReference type="SUPFAM" id="SSF53448">
    <property type="entry name" value="Nucleotide-diphospho-sugar transferases"/>
    <property type="match status" value="1"/>
</dbReference>
<dbReference type="PANTHER" id="PTHR32125:SF4">
    <property type="entry name" value="2-C-METHYL-D-ERYTHRITOL 4-PHOSPHATE CYTIDYLYLTRANSFERASE, CHLOROPLASTIC"/>
    <property type="match status" value="1"/>
</dbReference>
<dbReference type="STRING" id="295108.HT99x_01697"/>
<proteinExistence type="inferred from homology"/>
<feature type="site" description="Positions MEP for the nucleophilic attack" evidence="7">
    <location>
        <position position="157"/>
    </location>
</feature>
<keyword evidence="6 7" id="KW-0414">Isoprene biosynthesis</keyword>
<dbReference type="GO" id="GO:0019288">
    <property type="term" value="P:isopentenyl diphosphate biosynthetic process, methylerythritol 4-phosphate pathway"/>
    <property type="evidence" value="ECO:0007669"/>
    <property type="project" value="UniProtKB-UniRule"/>
</dbReference>
<dbReference type="OrthoDB" id="9806837at2"/>
<dbReference type="Gene3D" id="3.90.550.10">
    <property type="entry name" value="Spore Coat Polysaccharide Biosynthesis Protein SpsA, Chain A"/>
    <property type="match status" value="1"/>
</dbReference>
<evidence type="ECO:0000256" key="3">
    <source>
        <dbReference type="ARBA" id="ARBA00009789"/>
    </source>
</evidence>
<dbReference type="CDD" id="cd02516">
    <property type="entry name" value="CDP-ME_synthetase"/>
    <property type="match status" value="1"/>
</dbReference>
<reference evidence="8" key="1">
    <citation type="submission" date="2015-09" db="EMBL/GenBank/DDBJ databases">
        <title>Draft Genome Sequences of Two Novel Amoeba-resistant Intranuclear Bacteria, Candidatus Berkiella cookevillensis and Candidatus Berkiella aquae.</title>
        <authorList>
            <person name="Mehari Y.T."/>
            <person name="Arivett B.A."/>
            <person name="Farone A.L."/>
            <person name="Gunderson J.H."/>
            <person name="Farone M.B."/>
        </authorList>
    </citation>
    <scope>NUCLEOTIDE SEQUENCE [LARGE SCALE GENOMIC DNA]</scope>
    <source>
        <strain evidence="8">HT99</strain>
    </source>
</reference>
<dbReference type="PATRIC" id="fig|1590043.3.peg.1733"/>
<dbReference type="PROSITE" id="PS01295">
    <property type="entry name" value="ISPD"/>
    <property type="match status" value="1"/>
</dbReference>
<evidence type="ECO:0000256" key="6">
    <source>
        <dbReference type="ARBA" id="ARBA00023229"/>
    </source>
</evidence>
<dbReference type="EC" id="2.7.7.60" evidence="7"/>
<comment type="pathway">
    <text evidence="2 7">Isoprenoid biosynthesis; isopentenyl diphosphate biosynthesis via DXP pathway; isopentenyl diphosphate from 1-deoxy-D-xylulose 5-phosphate: step 2/6.</text>
</comment>
<organism evidence="8">
    <name type="scientific">Candidatus Berkiella aquae</name>
    <dbReference type="NCBI Taxonomy" id="295108"/>
    <lineage>
        <taxon>Bacteria</taxon>
        <taxon>Pseudomonadati</taxon>
        <taxon>Pseudomonadota</taxon>
        <taxon>Gammaproteobacteria</taxon>
        <taxon>Candidatus Berkiellales</taxon>
        <taxon>Candidatus Berkiellaceae</taxon>
        <taxon>Candidatus Berkiella</taxon>
    </lineage>
</organism>
<comment type="similarity">
    <text evidence="3 7">Belongs to the IspD/TarI cytidylyltransferase family. IspD subfamily.</text>
</comment>
<evidence type="ECO:0000256" key="2">
    <source>
        <dbReference type="ARBA" id="ARBA00004787"/>
    </source>
</evidence>
<dbReference type="PANTHER" id="PTHR32125">
    <property type="entry name" value="2-C-METHYL-D-ERYTHRITOL 4-PHOSPHATE CYTIDYLYLTRANSFERASE, CHLOROPLASTIC"/>
    <property type="match status" value="1"/>
</dbReference>
<keyword evidence="5 7" id="KW-0548">Nucleotidyltransferase</keyword>
<reference evidence="9" key="2">
    <citation type="journal article" date="2016" name="Genome Announc.">
        <title>Draft Genome Sequences of Two Novel Amoeba-Resistant Intranuclear Bacteria, 'Candidatus Berkiella cookevillensis' and 'Candidatus Berkiella aquae'.</title>
        <authorList>
            <person name="Mehari Y.T."/>
            <person name="Arivett B.A."/>
            <person name="Farone A.L."/>
            <person name="Gunderson J.H."/>
            <person name="Farone M.B."/>
        </authorList>
    </citation>
    <scope>NUCLEOTIDE SEQUENCE</scope>
    <source>
        <strain evidence="9">HT99</strain>
    </source>
</reference>
<comment type="function">
    <text evidence="7">Catalyzes the formation of 4-diphosphocytidyl-2-C-methyl-D-erythritol from CTP and 2-C-methyl-D-erythritol 4-phosphate (MEP).</text>
</comment>
<evidence type="ECO:0000256" key="7">
    <source>
        <dbReference type="HAMAP-Rule" id="MF_00108"/>
    </source>
</evidence>
<evidence type="ECO:0000313" key="10">
    <source>
        <dbReference type="Proteomes" id="UP000051497"/>
    </source>
</evidence>
<dbReference type="EMBL" id="LKAJ01000006">
    <property type="protein sequence ID" value="KRG21141.1"/>
    <property type="molecule type" value="Genomic_DNA"/>
</dbReference>
<feature type="site" description="Transition state stabilizer" evidence="7">
    <location>
        <position position="20"/>
    </location>
</feature>
<dbReference type="RefSeq" id="WP_075066324.1">
    <property type="nucleotide sequence ID" value="NZ_LKAJ02000001.1"/>
</dbReference>
<keyword evidence="4 7" id="KW-0808">Transferase</keyword>
<dbReference type="FunFam" id="3.90.550.10:FF:000003">
    <property type="entry name" value="2-C-methyl-D-erythritol 4-phosphate cytidylyltransferase"/>
    <property type="match status" value="1"/>
</dbReference>
<feature type="site" description="Positions MEP for the nucleophilic attack" evidence="7">
    <location>
        <position position="213"/>
    </location>
</feature>
<evidence type="ECO:0000256" key="1">
    <source>
        <dbReference type="ARBA" id="ARBA00001282"/>
    </source>
</evidence>
<feature type="site" description="Transition state stabilizer" evidence="7">
    <location>
        <position position="27"/>
    </location>
</feature>
<dbReference type="AlphaFoldDB" id="A0A0Q9YKC1"/>
<dbReference type="EMBL" id="LKAJ02000001">
    <property type="protein sequence ID" value="MCS5711191.1"/>
    <property type="molecule type" value="Genomic_DNA"/>
</dbReference>
<accession>A0A0Q9YKC1</accession>
<sequence length="237" mass="26764">MQQISQGYWIVIPAAGFGSRFGQEKPKQYWSLHGKTILEHTLNLFVEQPWVKQIIVAVAESDPYFKQLSLTHHKIKWVVGGETRSQSVMNALTYLPLSAQNDWVLVHDAARACLDERDLYALLELRDDTVGGILASPAADTLKKVDGKNQIVQTINRNEIWLAQTPQMFRVHLLKKALEKAKASDYTITDEASAIEYLGYTPCVVEAQFPNPKLTYAADLKYVEFLLSGKLMEDVLL</sequence>
<gene>
    <name evidence="7 8" type="primary">ispD</name>
    <name evidence="9" type="ORF">HT99x_007080</name>
    <name evidence="8" type="ORF">HT99x_01697</name>
</gene>
<dbReference type="NCBIfam" id="TIGR00453">
    <property type="entry name" value="ispD"/>
    <property type="match status" value="1"/>
</dbReference>
<dbReference type="InterPro" id="IPR018294">
    <property type="entry name" value="ISPD_synthase_CS"/>
</dbReference>
<dbReference type="InterPro" id="IPR001228">
    <property type="entry name" value="IspD"/>
</dbReference>
<protein>
    <recommendedName>
        <fullName evidence="7">2-C-methyl-D-erythritol 4-phosphate cytidylyltransferase</fullName>
        <ecNumber evidence="7">2.7.7.60</ecNumber>
    </recommendedName>
    <alternativeName>
        <fullName evidence="7">4-diphosphocytidyl-2C-methyl-D-erythritol synthase</fullName>
    </alternativeName>
    <alternativeName>
        <fullName evidence="7">MEP cytidylyltransferase</fullName>
        <shortName evidence="7">MCT</shortName>
    </alternativeName>
</protein>
<dbReference type="Proteomes" id="UP000051497">
    <property type="component" value="Unassembled WGS sequence"/>
</dbReference>
<evidence type="ECO:0000256" key="4">
    <source>
        <dbReference type="ARBA" id="ARBA00022679"/>
    </source>
</evidence>
<dbReference type="InterPro" id="IPR034683">
    <property type="entry name" value="IspD/TarI"/>
</dbReference>
<keyword evidence="10" id="KW-1185">Reference proteome</keyword>
<dbReference type="InterPro" id="IPR029044">
    <property type="entry name" value="Nucleotide-diphossugar_trans"/>
</dbReference>